<dbReference type="PANTHER" id="PTHR10587">
    <property type="entry name" value="GLYCOSYL TRANSFERASE-RELATED"/>
    <property type="match status" value="1"/>
</dbReference>
<dbReference type="PROSITE" id="PS51677">
    <property type="entry name" value="NODB"/>
    <property type="match status" value="1"/>
</dbReference>
<dbReference type="Pfam" id="PF01522">
    <property type="entry name" value="Polysacc_deac_1"/>
    <property type="match status" value="1"/>
</dbReference>
<dbReference type="AlphaFoldDB" id="A0AA95JGZ7"/>
<dbReference type="SUPFAM" id="SSF88713">
    <property type="entry name" value="Glycoside hydrolase/deacetylase"/>
    <property type="match status" value="1"/>
</dbReference>
<dbReference type="InterPro" id="IPR002509">
    <property type="entry name" value="NODB_dom"/>
</dbReference>
<dbReference type="GO" id="GO:0005975">
    <property type="term" value="P:carbohydrate metabolic process"/>
    <property type="evidence" value="ECO:0007669"/>
    <property type="project" value="InterPro"/>
</dbReference>
<dbReference type="GO" id="GO:0016020">
    <property type="term" value="C:membrane"/>
    <property type="evidence" value="ECO:0007669"/>
    <property type="project" value="TreeGrafter"/>
</dbReference>
<dbReference type="Proteomes" id="UP001178662">
    <property type="component" value="Chromosome"/>
</dbReference>
<dbReference type="CDD" id="cd10917">
    <property type="entry name" value="CE4_NodB_like_6s_7s"/>
    <property type="match status" value="1"/>
</dbReference>
<feature type="domain" description="NodB homology" evidence="3">
    <location>
        <begin position="49"/>
        <end position="232"/>
    </location>
</feature>
<protein>
    <submittedName>
        <fullName evidence="4">Polysaccharide deacetylase family protein</fullName>
    </submittedName>
</protein>
<reference evidence="4" key="1">
    <citation type="submission" date="2023-03" db="EMBL/GenBank/DDBJ databases">
        <title>Andean soil-derived lignocellulolytic bacterial consortium as a source of novel taxa and putative plastic-active enzymes.</title>
        <authorList>
            <person name="Diaz-Garcia L."/>
            <person name="Chuvochina M."/>
            <person name="Feuerriegel G."/>
            <person name="Bunk B."/>
            <person name="Sproer C."/>
            <person name="Streit W.R."/>
            <person name="Rodriguez L.M."/>
            <person name="Overmann J."/>
            <person name="Jimenez D.J."/>
        </authorList>
    </citation>
    <scope>NUCLEOTIDE SEQUENCE</scope>
    <source>
        <strain evidence="4">MAG 2441</strain>
    </source>
</reference>
<evidence type="ECO:0000313" key="5">
    <source>
        <dbReference type="Proteomes" id="UP001178662"/>
    </source>
</evidence>
<keyword evidence="1" id="KW-0479">Metal-binding</keyword>
<dbReference type="PANTHER" id="PTHR10587:SF133">
    <property type="entry name" value="CHITIN DEACETYLASE 1-RELATED"/>
    <property type="match status" value="1"/>
</dbReference>
<evidence type="ECO:0000256" key="1">
    <source>
        <dbReference type="ARBA" id="ARBA00022723"/>
    </source>
</evidence>
<evidence type="ECO:0000259" key="3">
    <source>
        <dbReference type="PROSITE" id="PS51677"/>
    </source>
</evidence>
<proteinExistence type="predicted"/>
<dbReference type="GO" id="GO:0046872">
    <property type="term" value="F:metal ion binding"/>
    <property type="evidence" value="ECO:0007669"/>
    <property type="project" value="UniProtKB-KW"/>
</dbReference>
<organism evidence="4 5">
    <name type="scientific">Candidatus Cohnella colombiensis</name>
    <dbReference type="NCBI Taxonomy" id="3121368"/>
    <lineage>
        <taxon>Bacteria</taxon>
        <taxon>Bacillati</taxon>
        <taxon>Bacillota</taxon>
        <taxon>Bacilli</taxon>
        <taxon>Bacillales</taxon>
        <taxon>Paenibacillaceae</taxon>
        <taxon>Cohnella</taxon>
    </lineage>
</organism>
<keyword evidence="5" id="KW-1185">Reference proteome</keyword>
<evidence type="ECO:0000313" key="4">
    <source>
        <dbReference type="EMBL" id="WEK55899.1"/>
    </source>
</evidence>
<gene>
    <name evidence="4" type="ORF">P0Y55_07595</name>
</gene>
<dbReference type="InterPro" id="IPR011330">
    <property type="entry name" value="Glyco_hydro/deAcase_b/a-brl"/>
</dbReference>
<dbReference type="Gene3D" id="3.20.20.370">
    <property type="entry name" value="Glycoside hydrolase/deacetylase"/>
    <property type="match status" value="1"/>
</dbReference>
<dbReference type="EMBL" id="CP119317">
    <property type="protein sequence ID" value="WEK55899.1"/>
    <property type="molecule type" value="Genomic_DNA"/>
</dbReference>
<accession>A0AA95JGZ7</accession>
<evidence type="ECO:0000256" key="2">
    <source>
        <dbReference type="ARBA" id="ARBA00022801"/>
    </source>
</evidence>
<name>A0AA95JGZ7_9BACL</name>
<dbReference type="GO" id="GO:0016810">
    <property type="term" value="F:hydrolase activity, acting on carbon-nitrogen (but not peptide) bonds"/>
    <property type="evidence" value="ECO:0007669"/>
    <property type="project" value="InterPro"/>
</dbReference>
<dbReference type="InterPro" id="IPR050248">
    <property type="entry name" value="Polysacc_deacetylase_ArnD"/>
</dbReference>
<sequence>MFLHSRVVLVISVVALLLLTGFTNQQRPNDRSYYESRGEVVWEVPMNEKLIALTFDDGPDPKTTPQILELLSQYDAHATFFVIGNRMAKYPDIVKQEAFEGHEVANHTYNHVYFTPRVTMATIQEEIVKSQQQIEQITNQSCHWFRPPGGYYNEKVIQAARSHGYTVVLWSWHQDTNDWRTPGVKAIADKVLRNARNGDIVLLHDHVKGSNQTVEALKLILPELKNRGYRLVTVTELMEHKRSKASKDVKE</sequence>
<keyword evidence="2" id="KW-0378">Hydrolase</keyword>